<dbReference type="InterPro" id="IPR003751">
    <property type="entry name" value="CsrA"/>
</dbReference>
<dbReference type="PANTHER" id="PTHR34984:SF1">
    <property type="entry name" value="CARBON STORAGE REGULATOR"/>
    <property type="match status" value="1"/>
</dbReference>
<proteinExistence type="predicted"/>
<keyword evidence="6" id="KW-1185">Reference proteome</keyword>
<comment type="caution">
    <text evidence="5">The sequence shown here is derived from an EMBL/GenBank/DDBJ whole genome shotgun (WGS) entry which is preliminary data.</text>
</comment>
<sequence length="89" mass="10217">MALTLERMLFESIIINDNIKITVTRLDSSRVKLSIDAPPEVAINREEVFNRIIDQKPKPEQPAAQRSIVRRLLSRKQVGKVLQDWPPGK</sequence>
<reference evidence="6" key="1">
    <citation type="journal article" date="2019" name="Int. J. Syst. Evol. Microbiol.">
        <title>The Global Catalogue of Microorganisms (GCM) 10K type strain sequencing project: providing services to taxonomists for standard genome sequencing and annotation.</title>
        <authorList>
            <consortium name="The Broad Institute Genomics Platform"/>
            <consortium name="The Broad Institute Genome Sequencing Center for Infectious Disease"/>
            <person name="Wu L."/>
            <person name="Ma J."/>
        </authorList>
    </citation>
    <scope>NUCLEOTIDE SEQUENCE [LARGE SCALE GENOMIC DNA]</scope>
    <source>
        <strain evidence="6">CCUG 60559</strain>
    </source>
</reference>
<keyword evidence="4" id="KW-0010">Activator</keyword>
<name>A0ABW2IZS0_9GAMM</name>
<dbReference type="Gene3D" id="2.60.40.4380">
    <property type="entry name" value="Translational regulator CsrA"/>
    <property type="match status" value="1"/>
</dbReference>
<keyword evidence="1" id="KW-0963">Cytoplasm</keyword>
<gene>
    <name evidence="5" type="ORF">ACFQQA_16220</name>
</gene>
<keyword evidence="3" id="KW-0694">RNA-binding</keyword>
<dbReference type="Pfam" id="PF02599">
    <property type="entry name" value="CsrA"/>
    <property type="match status" value="1"/>
</dbReference>
<dbReference type="InterPro" id="IPR036107">
    <property type="entry name" value="CsrA_sf"/>
</dbReference>
<dbReference type="Proteomes" id="UP001596506">
    <property type="component" value="Unassembled WGS sequence"/>
</dbReference>
<evidence type="ECO:0000256" key="1">
    <source>
        <dbReference type="ARBA" id="ARBA00022490"/>
    </source>
</evidence>
<dbReference type="EMBL" id="JBHTBD010000009">
    <property type="protein sequence ID" value="MFC7296265.1"/>
    <property type="molecule type" value="Genomic_DNA"/>
</dbReference>
<keyword evidence="2" id="KW-0810">Translation regulation</keyword>
<dbReference type="PANTHER" id="PTHR34984">
    <property type="entry name" value="CARBON STORAGE REGULATOR"/>
    <property type="match status" value="1"/>
</dbReference>
<evidence type="ECO:0000256" key="2">
    <source>
        <dbReference type="ARBA" id="ARBA00022845"/>
    </source>
</evidence>
<evidence type="ECO:0000256" key="3">
    <source>
        <dbReference type="ARBA" id="ARBA00022884"/>
    </source>
</evidence>
<protein>
    <submittedName>
        <fullName evidence="5">Carbon storage regulator</fullName>
    </submittedName>
</protein>
<organism evidence="5 6">
    <name type="scientific">Marinobacter aromaticivorans</name>
    <dbReference type="NCBI Taxonomy" id="1494078"/>
    <lineage>
        <taxon>Bacteria</taxon>
        <taxon>Pseudomonadati</taxon>
        <taxon>Pseudomonadota</taxon>
        <taxon>Gammaproteobacteria</taxon>
        <taxon>Pseudomonadales</taxon>
        <taxon>Marinobacteraceae</taxon>
        <taxon>Marinobacter</taxon>
    </lineage>
</organism>
<accession>A0ABW2IZS0</accession>
<dbReference type="SUPFAM" id="SSF117130">
    <property type="entry name" value="CsrA-like"/>
    <property type="match status" value="1"/>
</dbReference>
<evidence type="ECO:0000313" key="5">
    <source>
        <dbReference type="EMBL" id="MFC7296265.1"/>
    </source>
</evidence>
<evidence type="ECO:0000313" key="6">
    <source>
        <dbReference type="Proteomes" id="UP001596506"/>
    </source>
</evidence>
<evidence type="ECO:0000256" key="4">
    <source>
        <dbReference type="ARBA" id="ARBA00023159"/>
    </source>
</evidence>
<dbReference type="RefSeq" id="WP_100689761.1">
    <property type="nucleotide sequence ID" value="NZ_JBHTBD010000009.1"/>
</dbReference>